<evidence type="ECO:0000313" key="3">
    <source>
        <dbReference type="EMBL" id="GIF06376.1"/>
    </source>
</evidence>
<dbReference type="Proteomes" id="UP000629619">
    <property type="component" value="Unassembled WGS sequence"/>
</dbReference>
<dbReference type="EMBL" id="BOMW01000035">
    <property type="protein sequence ID" value="GIF06376.1"/>
    <property type="molecule type" value="Genomic_DNA"/>
</dbReference>
<feature type="compositionally biased region" description="Polar residues" evidence="1">
    <location>
        <begin position="1"/>
        <end position="10"/>
    </location>
</feature>
<accession>A0A919N8Q6</accession>
<keyword evidence="2" id="KW-1133">Transmembrane helix</keyword>
<dbReference type="Pfam" id="PF14030">
    <property type="entry name" value="DUF4245"/>
    <property type="match status" value="1"/>
</dbReference>
<organism evidence="3 4">
    <name type="scientific">Actinoplanes siamensis</name>
    <dbReference type="NCBI Taxonomy" id="1223317"/>
    <lineage>
        <taxon>Bacteria</taxon>
        <taxon>Bacillati</taxon>
        <taxon>Actinomycetota</taxon>
        <taxon>Actinomycetes</taxon>
        <taxon>Micromonosporales</taxon>
        <taxon>Micromonosporaceae</taxon>
        <taxon>Actinoplanes</taxon>
    </lineage>
</organism>
<keyword evidence="2" id="KW-0812">Transmembrane</keyword>
<keyword evidence="2" id="KW-0472">Membrane</keyword>
<protein>
    <recommendedName>
        <fullName evidence="5">DUF4245 domain-containing protein</fullName>
    </recommendedName>
</protein>
<feature type="compositionally biased region" description="Low complexity" evidence="1">
    <location>
        <begin position="19"/>
        <end position="81"/>
    </location>
</feature>
<evidence type="ECO:0000256" key="2">
    <source>
        <dbReference type="SAM" id="Phobius"/>
    </source>
</evidence>
<feature type="transmembrane region" description="Helical" evidence="2">
    <location>
        <begin position="94"/>
        <end position="115"/>
    </location>
</feature>
<feature type="region of interest" description="Disordered" evidence="1">
    <location>
        <begin position="1"/>
        <end position="90"/>
    </location>
</feature>
<proteinExistence type="predicted"/>
<dbReference type="InterPro" id="IPR025339">
    <property type="entry name" value="DUF4245"/>
</dbReference>
<keyword evidence="4" id="KW-1185">Reference proteome</keyword>
<evidence type="ECO:0008006" key="5">
    <source>
        <dbReference type="Google" id="ProtNLM"/>
    </source>
</evidence>
<evidence type="ECO:0000256" key="1">
    <source>
        <dbReference type="SAM" id="MobiDB-lite"/>
    </source>
</evidence>
<dbReference type="AlphaFoldDB" id="A0A919N8Q6"/>
<comment type="caution">
    <text evidence="3">The sequence shown here is derived from an EMBL/GenBank/DDBJ whole genome shotgun (WGS) entry which is preliminary data.</text>
</comment>
<name>A0A919N8Q6_9ACTN</name>
<reference evidence="3" key="1">
    <citation type="submission" date="2021-01" db="EMBL/GenBank/DDBJ databases">
        <title>Whole genome shotgun sequence of Actinoplanes siamensis NBRC 109076.</title>
        <authorList>
            <person name="Komaki H."/>
            <person name="Tamura T."/>
        </authorList>
    </citation>
    <scope>NUCLEOTIDE SEQUENCE</scope>
    <source>
        <strain evidence="3">NBRC 109076</strain>
    </source>
</reference>
<sequence>MEPAATSTTPGEPGEPARPQAGAASPPEPSGPASASPAASGRASAAASEPAEPVAPEPAAAQPVASEPVAPQPAASAASQPRLSKREGRSPRDMALSLIVLIVPIALLLIFYRVVLDGDKPLTVDPAPSIQQASKEFTVLAPAGLDQDWHVTAATFKHEKAGATLRIGYVDPDGDPVQLVESTTPADTLLPAEVGKDGKRTGTYRTDAGAWLVYSGRPGEVALVSTEANRTILIVGKSEQANLEKLAASLK</sequence>
<evidence type="ECO:0000313" key="4">
    <source>
        <dbReference type="Proteomes" id="UP000629619"/>
    </source>
</evidence>
<gene>
    <name evidence="3" type="ORF">Asi03nite_39140</name>
</gene>